<evidence type="ECO:0000313" key="1">
    <source>
        <dbReference type="EMBL" id="KGM18003.1"/>
    </source>
</evidence>
<reference evidence="1 2" key="1">
    <citation type="submission" date="2014-10" db="EMBL/GenBank/DDBJ databases">
        <title>Whole Genome sequence of Corynebacterium auriscanis strain CIP 106629.</title>
        <authorList>
            <person name="Hassan S.S."/>
            <person name="Jamal S.B."/>
            <person name="Tiwari S."/>
            <person name="Oliveira L.D.C."/>
            <person name="Souza F."/>
            <person name="Mariano D.C."/>
            <person name="Almeida S."/>
            <person name="Dorella F."/>
            <person name="Pereira F."/>
            <person name="Carvalho A."/>
            <person name="Leal C.A."/>
            <person name="Soares S.D.C."/>
            <person name="Figueiredo H.C."/>
            <person name="Silva A."/>
            <person name="Azevedo V.A."/>
        </authorList>
    </citation>
    <scope>NUCLEOTIDE SEQUENCE [LARGE SCALE GENOMIC DNA]</scope>
    <source>
        <strain evidence="1 2">CIP 106629</strain>
    </source>
</reference>
<comment type="caution">
    <text evidence="1">The sequence shown here is derived from an EMBL/GenBank/DDBJ whole genome shotgun (WGS) entry which is preliminary data.</text>
</comment>
<proteinExistence type="predicted"/>
<dbReference type="RefSeq" id="WP_035116303.1">
    <property type="nucleotide sequence ID" value="NZ_CP047046.1"/>
</dbReference>
<gene>
    <name evidence="1" type="ORF">MA47_10935</name>
</gene>
<organism evidence="1 2">
    <name type="scientific">Corynebacterium auriscanis</name>
    <dbReference type="NCBI Taxonomy" id="99807"/>
    <lineage>
        <taxon>Bacteria</taxon>
        <taxon>Bacillati</taxon>
        <taxon>Actinomycetota</taxon>
        <taxon>Actinomycetes</taxon>
        <taxon>Mycobacteriales</taxon>
        <taxon>Corynebacteriaceae</taxon>
        <taxon>Corynebacterium</taxon>
    </lineage>
</organism>
<dbReference type="Proteomes" id="UP000030145">
    <property type="component" value="Unassembled WGS sequence"/>
</dbReference>
<dbReference type="EMBL" id="JRVJ01000028">
    <property type="protein sequence ID" value="KGM18003.1"/>
    <property type="molecule type" value="Genomic_DNA"/>
</dbReference>
<dbReference type="AlphaFoldDB" id="A0A0A2DFS1"/>
<name>A0A0A2DFS1_9CORY</name>
<dbReference type="GeneID" id="300552023"/>
<accession>A0A0A2DFS1</accession>
<evidence type="ECO:0000313" key="2">
    <source>
        <dbReference type="Proteomes" id="UP000030145"/>
    </source>
</evidence>
<sequence length="107" mass="11155">MNTQITLDEAALTTRTLTLDREACALFDSAHAVGGITLPGAVAGGSFPATARQWIATFSRVTGAHADNLRRSVEQITHFARDVGAQEVANGSLFTSGPPGVAAESRM</sequence>
<protein>
    <submittedName>
        <fullName evidence="1">Uncharacterized protein</fullName>
    </submittedName>
</protein>
<keyword evidence="2" id="KW-1185">Reference proteome</keyword>